<dbReference type="SUPFAM" id="SSF51735">
    <property type="entry name" value="NAD(P)-binding Rossmann-fold domains"/>
    <property type="match status" value="1"/>
</dbReference>
<name>A0ABD5V2W6_9EURY</name>
<accession>A0ABD5V2W6</accession>
<gene>
    <name evidence="2" type="ORF">ACFQGH_11145</name>
</gene>
<dbReference type="GO" id="GO:0016491">
    <property type="term" value="F:oxidoreductase activity"/>
    <property type="evidence" value="ECO:0007669"/>
    <property type="project" value="UniProtKB-KW"/>
</dbReference>
<dbReference type="FunFam" id="3.40.50.720:FF:000084">
    <property type="entry name" value="Short-chain dehydrogenase reductase"/>
    <property type="match status" value="1"/>
</dbReference>
<dbReference type="InterPro" id="IPR002347">
    <property type="entry name" value="SDR_fam"/>
</dbReference>
<dbReference type="Proteomes" id="UP001596312">
    <property type="component" value="Unassembled WGS sequence"/>
</dbReference>
<evidence type="ECO:0000313" key="2">
    <source>
        <dbReference type="EMBL" id="MFC6905750.1"/>
    </source>
</evidence>
<comment type="similarity">
    <text evidence="1">Belongs to the short-chain dehydrogenases/reductases (SDR) family.</text>
</comment>
<keyword evidence="3" id="KW-1185">Reference proteome</keyword>
<proteinExistence type="inferred from homology"/>
<dbReference type="AlphaFoldDB" id="A0ABD5V2W6"/>
<dbReference type="RefSeq" id="WP_340604277.1">
    <property type="nucleotide sequence ID" value="NZ_JBBMXV010000003.1"/>
</dbReference>
<sequence>MDLEGRTALVTGSSRNIGQTIATTMAEAGADVGVTSHSNEDGCEETAREVEAAGSEAAVVLGDLGKPDDVEVIVEGIRDELGPIDILVNNATVRPMTPFFEVEPAELDQVLDVNLKGQFLLTQHVIEDMLEVDHGSIVNLIGAMVFLGRTGKAHSYGSKMGIVGYVRQLASEFGPKGIRVNGLSPGLIDTDREETFAGHEQVIQATPLQRMGTKREIADVCCFLASDRASFITGQVIHANGGSYPTPNVIPPE</sequence>
<dbReference type="PRINTS" id="PR00080">
    <property type="entry name" value="SDRFAMILY"/>
</dbReference>
<dbReference type="Pfam" id="PF13561">
    <property type="entry name" value="adh_short_C2"/>
    <property type="match status" value="1"/>
</dbReference>
<dbReference type="EMBL" id="JBHSXQ010000003">
    <property type="protein sequence ID" value="MFC6905750.1"/>
    <property type="molecule type" value="Genomic_DNA"/>
</dbReference>
<evidence type="ECO:0000256" key="1">
    <source>
        <dbReference type="ARBA" id="ARBA00006484"/>
    </source>
</evidence>
<reference evidence="2 3" key="1">
    <citation type="journal article" date="2019" name="Int. J. Syst. Evol. Microbiol.">
        <title>The Global Catalogue of Microorganisms (GCM) 10K type strain sequencing project: providing services to taxonomists for standard genome sequencing and annotation.</title>
        <authorList>
            <consortium name="The Broad Institute Genomics Platform"/>
            <consortium name="The Broad Institute Genome Sequencing Center for Infectious Disease"/>
            <person name="Wu L."/>
            <person name="Ma J."/>
        </authorList>
    </citation>
    <scope>NUCLEOTIDE SEQUENCE [LARGE SCALE GENOMIC DNA]</scope>
    <source>
        <strain evidence="2 3">CGMCC 1.3240</strain>
    </source>
</reference>
<organism evidence="2 3">
    <name type="scientific">Halalkalicoccus tibetensis</name>
    <dbReference type="NCBI Taxonomy" id="175632"/>
    <lineage>
        <taxon>Archaea</taxon>
        <taxon>Methanobacteriati</taxon>
        <taxon>Methanobacteriota</taxon>
        <taxon>Stenosarchaea group</taxon>
        <taxon>Halobacteria</taxon>
        <taxon>Halobacteriales</taxon>
        <taxon>Halococcaceae</taxon>
        <taxon>Halalkalicoccus</taxon>
    </lineage>
</organism>
<dbReference type="InterPro" id="IPR036291">
    <property type="entry name" value="NAD(P)-bd_dom_sf"/>
</dbReference>
<dbReference type="PANTHER" id="PTHR42879">
    <property type="entry name" value="3-OXOACYL-(ACYL-CARRIER-PROTEIN) REDUCTASE"/>
    <property type="match status" value="1"/>
</dbReference>
<dbReference type="PRINTS" id="PR00081">
    <property type="entry name" value="GDHRDH"/>
</dbReference>
<dbReference type="Gene3D" id="3.40.50.720">
    <property type="entry name" value="NAD(P)-binding Rossmann-like Domain"/>
    <property type="match status" value="1"/>
</dbReference>
<dbReference type="PANTHER" id="PTHR42879:SF2">
    <property type="entry name" value="3-OXOACYL-[ACYL-CARRIER-PROTEIN] REDUCTASE FABG"/>
    <property type="match status" value="1"/>
</dbReference>
<dbReference type="InterPro" id="IPR050259">
    <property type="entry name" value="SDR"/>
</dbReference>
<evidence type="ECO:0000313" key="3">
    <source>
        <dbReference type="Proteomes" id="UP001596312"/>
    </source>
</evidence>
<dbReference type="EC" id="1.1.1.-" evidence="2"/>
<protein>
    <submittedName>
        <fullName evidence="2">SDR family NAD(P)-dependent oxidoreductase</fullName>
        <ecNumber evidence="2">1.1.1.-</ecNumber>
    </submittedName>
</protein>
<keyword evidence="2" id="KW-0560">Oxidoreductase</keyword>
<comment type="caution">
    <text evidence="2">The sequence shown here is derived from an EMBL/GenBank/DDBJ whole genome shotgun (WGS) entry which is preliminary data.</text>
</comment>